<dbReference type="AlphaFoldDB" id="A0A0P7YED3"/>
<dbReference type="STRING" id="1305737.GCA_000526355_02807"/>
<name>A0A0P7YED3_9BACT</name>
<reference evidence="1 2" key="1">
    <citation type="submission" date="2015-09" db="EMBL/GenBank/DDBJ databases">
        <title>Identification and resolution of microdiversity through metagenomic sequencing of parallel consortia.</title>
        <authorList>
            <person name="Nelson W.C."/>
            <person name="Romine M.F."/>
            <person name="Lindemann S.R."/>
        </authorList>
    </citation>
    <scope>NUCLEOTIDE SEQUENCE [LARGE SCALE GENOMIC DNA]</scope>
    <source>
        <strain evidence="1">HL-49</strain>
    </source>
</reference>
<protein>
    <submittedName>
        <fullName evidence="1">Toxin-antitoxin system antidote component</fullName>
    </submittedName>
</protein>
<evidence type="ECO:0000313" key="1">
    <source>
        <dbReference type="EMBL" id="KPQ19241.1"/>
    </source>
</evidence>
<dbReference type="Proteomes" id="UP000050421">
    <property type="component" value="Unassembled WGS sequence"/>
</dbReference>
<accession>A0A0P7YED3</accession>
<evidence type="ECO:0000313" key="2">
    <source>
        <dbReference type="Proteomes" id="UP000050421"/>
    </source>
</evidence>
<organism evidence="1 2">
    <name type="scientific">Algoriphagus marincola HL-49</name>
    <dbReference type="NCBI Taxonomy" id="1305737"/>
    <lineage>
        <taxon>Bacteria</taxon>
        <taxon>Pseudomonadati</taxon>
        <taxon>Bacteroidota</taxon>
        <taxon>Cytophagia</taxon>
        <taxon>Cytophagales</taxon>
        <taxon>Cyclobacteriaceae</taxon>
        <taxon>Algoriphagus</taxon>
    </lineage>
</organism>
<sequence length="78" mass="8921">MDAVDKKILNNIFSLLDRLNLQMKLSLIDLLSESVKTRSSSKSKMKAAFGAWESDESAEDLIETIRTSRNTNRQIEQF</sequence>
<proteinExistence type="predicted"/>
<comment type="caution">
    <text evidence="1">The sequence shown here is derived from an EMBL/GenBank/DDBJ whole genome shotgun (WGS) entry which is preliminary data.</text>
</comment>
<dbReference type="PATRIC" id="fig|1305737.6.peg.1366"/>
<dbReference type="EMBL" id="LJXT01000013">
    <property type="protein sequence ID" value="KPQ19241.1"/>
    <property type="molecule type" value="Genomic_DNA"/>
</dbReference>
<gene>
    <name evidence="1" type="ORF">HLUCCX10_03445</name>
</gene>